<dbReference type="PANTHER" id="PTHR45453">
    <property type="entry name" value="PHOSPHATE REGULON SENSOR PROTEIN PHOR"/>
    <property type="match status" value="1"/>
</dbReference>
<dbReference type="GO" id="GO:0005524">
    <property type="term" value="F:ATP binding"/>
    <property type="evidence" value="ECO:0007669"/>
    <property type="project" value="UniProtKB-KW"/>
</dbReference>
<keyword evidence="4" id="KW-0808">Transferase</keyword>
<feature type="coiled-coil region" evidence="8">
    <location>
        <begin position="142"/>
        <end position="190"/>
    </location>
</feature>
<comment type="catalytic activity">
    <reaction evidence="1">
        <text>ATP + protein L-histidine = ADP + protein N-phospho-L-histidine.</text>
        <dbReference type="EC" id="2.7.13.3"/>
    </reaction>
</comment>
<dbReference type="SMART" id="SM00091">
    <property type="entry name" value="PAS"/>
    <property type="match status" value="3"/>
</dbReference>
<dbReference type="Proteomes" id="UP001629058">
    <property type="component" value="Unassembled WGS sequence"/>
</dbReference>
<keyword evidence="12" id="KW-0547">Nucleotide-binding</keyword>
<organism evidence="12 13">
    <name type="scientific">Chryseobacterium terrae</name>
    <dbReference type="NCBI Taxonomy" id="3163299"/>
    <lineage>
        <taxon>Bacteria</taxon>
        <taxon>Pseudomonadati</taxon>
        <taxon>Bacteroidota</taxon>
        <taxon>Flavobacteriia</taxon>
        <taxon>Flavobacteriales</taxon>
        <taxon>Weeksellaceae</taxon>
        <taxon>Chryseobacterium group</taxon>
        <taxon>Chryseobacterium</taxon>
    </lineage>
</organism>
<dbReference type="InterPro" id="IPR000700">
    <property type="entry name" value="PAS-assoc_C"/>
</dbReference>
<dbReference type="InterPro" id="IPR013655">
    <property type="entry name" value="PAS_fold_3"/>
</dbReference>
<dbReference type="SMART" id="SM00388">
    <property type="entry name" value="HisKA"/>
    <property type="match status" value="1"/>
</dbReference>
<dbReference type="SUPFAM" id="SSF47384">
    <property type="entry name" value="Homodimeric domain of signal transducing histidine kinase"/>
    <property type="match status" value="1"/>
</dbReference>
<reference evidence="12 13" key="1">
    <citation type="submission" date="2024-06" db="EMBL/GenBank/DDBJ databases">
        <authorList>
            <person name="Kaempfer P."/>
            <person name="Viver T."/>
        </authorList>
    </citation>
    <scope>NUCLEOTIDE SEQUENCE [LARGE SCALE GENOMIC DNA]</scope>
    <source>
        <strain evidence="12 13">ST-37</strain>
    </source>
</reference>
<evidence type="ECO:0000256" key="5">
    <source>
        <dbReference type="ARBA" id="ARBA00022777"/>
    </source>
</evidence>
<dbReference type="EMBL" id="JBELPY010000003">
    <property type="protein sequence ID" value="MFL9833697.1"/>
    <property type="molecule type" value="Genomic_DNA"/>
</dbReference>
<evidence type="ECO:0000313" key="13">
    <source>
        <dbReference type="Proteomes" id="UP001629058"/>
    </source>
</evidence>
<protein>
    <recommendedName>
        <fullName evidence="2">histidine kinase</fullName>
        <ecNumber evidence="2">2.7.13.3</ecNumber>
    </recommendedName>
</protein>
<keyword evidence="12" id="KW-0067">ATP-binding</keyword>
<evidence type="ECO:0000256" key="4">
    <source>
        <dbReference type="ARBA" id="ARBA00022679"/>
    </source>
</evidence>
<evidence type="ECO:0000256" key="2">
    <source>
        <dbReference type="ARBA" id="ARBA00012438"/>
    </source>
</evidence>
<keyword evidence="6" id="KW-0902">Two-component regulatory system</keyword>
<keyword evidence="3" id="KW-0597">Phosphoprotein</keyword>
<feature type="domain" description="PAC" evidence="11">
    <location>
        <begin position="391"/>
        <end position="443"/>
    </location>
</feature>
<dbReference type="PROSITE" id="PS50109">
    <property type="entry name" value="HIS_KIN"/>
    <property type="match status" value="1"/>
</dbReference>
<dbReference type="SUPFAM" id="SSF55785">
    <property type="entry name" value="PYP-like sensor domain (PAS domain)"/>
    <property type="match status" value="3"/>
</dbReference>
<gene>
    <name evidence="12" type="ORF">ABS765_06610</name>
</gene>
<feature type="domain" description="Histidine kinase" evidence="9">
    <location>
        <begin position="447"/>
        <end position="661"/>
    </location>
</feature>
<evidence type="ECO:0000313" key="12">
    <source>
        <dbReference type="EMBL" id="MFL9833697.1"/>
    </source>
</evidence>
<dbReference type="InterPro" id="IPR004358">
    <property type="entry name" value="Sig_transdc_His_kin-like_C"/>
</dbReference>
<feature type="domain" description="PAS" evidence="10">
    <location>
        <begin position="345"/>
        <end position="388"/>
    </location>
</feature>
<dbReference type="Gene3D" id="3.30.450.20">
    <property type="entry name" value="PAS domain"/>
    <property type="match status" value="3"/>
</dbReference>
<accession>A0ABW8Y1K9</accession>
<dbReference type="Pfam" id="PF00512">
    <property type="entry name" value="HisKA"/>
    <property type="match status" value="1"/>
</dbReference>
<dbReference type="CDD" id="cd00082">
    <property type="entry name" value="HisKA"/>
    <property type="match status" value="1"/>
</dbReference>
<evidence type="ECO:0000259" key="9">
    <source>
        <dbReference type="PROSITE" id="PS50109"/>
    </source>
</evidence>
<dbReference type="EC" id="2.7.13.3" evidence="2"/>
<dbReference type="InterPro" id="IPR000014">
    <property type="entry name" value="PAS"/>
</dbReference>
<evidence type="ECO:0000256" key="8">
    <source>
        <dbReference type="SAM" id="Coils"/>
    </source>
</evidence>
<dbReference type="PRINTS" id="PR00344">
    <property type="entry name" value="BCTRLSENSOR"/>
</dbReference>
<dbReference type="RefSeq" id="WP_408088805.1">
    <property type="nucleotide sequence ID" value="NZ_JBELPY010000003.1"/>
</dbReference>
<dbReference type="CDD" id="cd00130">
    <property type="entry name" value="PAS"/>
    <property type="match status" value="1"/>
</dbReference>
<evidence type="ECO:0000259" key="10">
    <source>
        <dbReference type="PROSITE" id="PS50112"/>
    </source>
</evidence>
<dbReference type="NCBIfam" id="TIGR00229">
    <property type="entry name" value="sensory_box"/>
    <property type="match status" value="2"/>
</dbReference>
<sequence length="664" mass="75856">MNAPDHINPEQLLSILFQSPNATAVYTGSNIKILSANAAMLKFWGKDRSVIGKNFTDAIPELIDQPFPGILREVWDSGITYYAKNYPATLEIDGELQESYFDFEYKAILNEKGKTEFILHTAFEVSERMAAQKLVLEKSVSEQKLNEELSAINEEYTATNEELSSTNEELMTAENSLIKLIAELHDKEKRFRFMIEQSPVAMASLKGENLIVDIVNDIVLNIWGKDRSVVGMSLPEALPELEGQPFLGILKKVYKTGKPFYGNELKVSLSNNGNLTDRYLNFVYHRTNVDGAEEHSILIVANDVTEQVLARKNVDEINTRLEIALDASSLGSTEVHLATGVMKSNDQFKRNFGFEPDEEFVYADLFEAMFPEYREKVKALVQESIRTNGIYKAEYPIKWRDGSTHWIQANGRPRYDENGKGDRMVGMTLDITDKKLFEQQKDDFLSIASHELKTPITVVKACLQFLYRIKDQPFSDTHTRMIEQSVKHIGKMAEMVDDLLNIRRLSEGQLQIEKKYFNIYDLLSNTCNHIKLENKYKLIIQGERSLDVFADEHRIEQVVINFVNNAVKYAPESYEIIITLESEREYVKVSVKDFGKGIEKEELPKLFDRYYRKDHSGKGYSGLGLGLYICSQIIEKHKGEIGAESVLNEGSTFWFKIPISEPII</sequence>
<dbReference type="SMART" id="SM00387">
    <property type="entry name" value="HATPase_c"/>
    <property type="match status" value="1"/>
</dbReference>
<dbReference type="InterPro" id="IPR050351">
    <property type="entry name" value="BphY/WalK/GraS-like"/>
</dbReference>
<dbReference type="Pfam" id="PF08447">
    <property type="entry name" value="PAS_3"/>
    <property type="match status" value="1"/>
</dbReference>
<dbReference type="Gene3D" id="2.10.70.100">
    <property type="match status" value="1"/>
</dbReference>
<dbReference type="Gene3D" id="3.30.565.10">
    <property type="entry name" value="Histidine kinase-like ATPase, C-terminal domain"/>
    <property type="match status" value="1"/>
</dbReference>
<dbReference type="InterPro" id="IPR005467">
    <property type="entry name" value="His_kinase_dom"/>
</dbReference>
<keyword evidence="13" id="KW-1185">Reference proteome</keyword>
<dbReference type="InterPro" id="IPR035965">
    <property type="entry name" value="PAS-like_dom_sf"/>
</dbReference>
<dbReference type="Gene3D" id="1.10.287.130">
    <property type="match status" value="1"/>
</dbReference>
<name>A0ABW8Y1K9_9FLAO</name>
<dbReference type="PROSITE" id="PS50112">
    <property type="entry name" value="PAS"/>
    <property type="match status" value="1"/>
</dbReference>
<keyword evidence="8" id="KW-0175">Coiled coil</keyword>
<dbReference type="InterPro" id="IPR003661">
    <property type="entry name" value="HisK_dim/P_dom"/>
</dbReference>
<dbReference type="SUPFAM" id="SSF55874">
    <property type="entry name" value="ATPase domain of HSP90 chaperone/DNA topoisomerase II/histidine kinase"/>
    <property type="match status" value="1"/>
</dbReference>
<dbReference type="InterPro" id="IPR003594">
    <property type="entry name" value="HATPase_dom"/>
</dbReference>
<dbReference type="InterPro" id="IPR036097">
    <property type="entry name" value="HisK_dim/P_sf"/>
</dbReference>
<evidence type="ECO:0000256" key="6">
    <source>
        <dbReference type="ARBA" id="ARBA00023012"/>
    </source>
</evidence>
<comment type="caution">
    <text evidence="12">The sequence shown here is derived from an EMBL/GenBank/DDBJ whole genome shotgun (WGS) entry which is preliminary data.</text>
</comment>
<keyword evidence="7" id="KW-0472">Membrane</keyword>
<evidence type="ECO:0000256" key="3">
    <source>
        <dbReference type="ARBA" id="ARBA00022553"/>
    </source>
</evidence>
<evidence type="ECO:0000256" key="1">
    <source>
        <dbReference type="ARBA" id="ARBA00000085"/>
    </source>
</evidence>
<proteinExistence type="predicted"/>
<dbReference type="InterPro" id="IPR036890">
    <property type="entry name" value="HATPase_C_sf"/>
</dbReference>
<evidence type="ECO:0000256" key="7">
    <source>
        <dbReference type="ARBA" id="ARBA00023136"/>
    </source>
</evidence>
<dbReference type="Pfam" id="PF02518">
    <property type="entry name" value="HATPase_c"/>
    <property type="match status" value="1"/>
</dbReference>
<dbReference type="PANTHER" id="PTHR45453:SF1">
    <property type="entry name" value="PHOSPHATE REGULON SENSOR PROTEIN PHOR"/>
    <property type="match status" value="1"/>
</dbReference>
<evidence type="ECO:0000259" key="11">
    <source>
        <dbReference type="PROSITE" id="PS50113"/>
    </source>
</evidence>
<dbReference type="PROSITE" id="PS50113">
    <property type="entry name" value="PAC"/>
    <property type="match status" value="1"/>
</dbReference>
<keyword evidence="5" id="KW-0418">Kinase</keyword>